<dbReference type="EMBL" id="CP124756">
    <property type="protein sequence ID" value="WGZ94878.1"/>
    <property type="molecule type" value="Genomic_DNA"/>
</dbReference>
<dbReference type="InterPro" id="IPR018631">
    <property type="entry name" value="AAA-ATPase-like_dom"/>
</dbReference>
<organism evidence="2">
    <name type="scientific">Candidatus Thiothrix putei</name>
    <dbReference type="NCBI Taxonomy" id="3080811"/>
    <lineage>
        <taxon>Bacteria</taxon>
        <taxon>Pseudomonadati</taxon>
        <taxon>Pseudomonadota</taxon>
        <taxon>Gammaproteobacteria</taxon>
        <taxon>Thiotrichales</taxon>
        <taxon>Thiotrichaceae</taxon>
        <taxon>Thiothrix</taxon>
    </lineage>
</organism>
<dbReference type="AlphaFoldDB" id="A0AA95KQH1"/>
<evidence type="ECO:0000259" key="1">
    <source>
        <dbReference type="Pfam" id="PF09820"/>
    </source>
</evidence>
<gene>
    <name evidence="2" type="ORF">QJT81_02505</name>
</gene>
<dbReference type="InterPro" id="IPR012547">
    <property type="entry name" value="PDDEXK_9"/>
</dbReference>
<name>A0AA95KQH1_9GAMM</name>
<dbReference type="Pfam" id="PF09820">
    <property type="entry name" value="AAA-ATPase_like"/>
    <property type="match status" value="1"/>
</dbReference>
<dbReference type="PANTHER" id="PTHR34825">
    <property type="entry name" value="CONSERVED PROTEIN, WITH A WEAK D-GALACTARATE DEHYDRATASE/ALTRONATE HYDROLASE DOMAIN"/>
    <property type="match status" value="1"/>
</dbReference>
<feature type="domain" description="AAA-ATPase-like" evidence="1">
    <location>
        <begin position="15"/>
        <end position="211"/>
    </location>
</feature>
<dbReference type="Proteomes" id="UP001301326">
    <property type="component" value="Chromosome"/>
</dbReference>
<proteinExistence type="predicted"/>
<evidence type="ECO:0000313" key="2">
    <source>
        <dbReference type="EMBL" id="WGZ94878.1"/>
    </source>
</evidence>
<dbReference type="SUPFAM" id="SSF52540">
    <property type="entry name" value="P-loop containing nucleoside triphosphate hydrolases"/>
    <property type="match status" value="1"/>
</dbReference>
<dbReference type="GO" id="GO:0005524">
    <property type="term" value="F:ATP binding"/>
    <property type="evidence" value="ECO:0007669"/>
    <property type="project" value="UniProtKB-KW"/>
</dbReference>
<keyword evidence="2" id="KW-0547">Nucleotide-binding</keyword>
<dbReference type="PANTHER" id="PTHR34825:SF1">
    <property type="entry name" value="AAA-ATPASE-LIKE DOMAIN-CONTAINING PROTEIN"/>
    <property type="match status" value="1"/>
</dbReference>
<accession>A0AA95KQH1</accession>
<reference evidence="2" key="2">
    <citation type="submission" date="2023-04" db="EMBL/GenBank/DDBJ databases">
        <authorList>
            <person name="Beletskiy A.V."/>
            <person name="Mardanov A.V."/>
            <person name="Ravin N.V."/>
        </authorList>
    </citation>
    <scope>NUCLEOTIDE SEQUENCE</scope>
    <source>
        <strain evidence="2">GKL-02</strain>
    </source>
</reference>
<dbReference type="KEGG" id="tput:QJT81_02505"/>
<keyword evidence="2" id="KW-0067">ATP-binding</keyword>
<reference evidence="2" key="1">
    <citation type="journal article" date="2023" name="Int. J. Mol. Sci.">
        <title>Metagenomics Revealed a New Genus 'Candidatus Thiocaldithrix dubininis' gen. nov., sp. nov. and a New Species 'Candidatus Thiothrix putei' sp. nov. in the Family Thiotrichaceae, Some Members of Which Have Traits of Both Na+- and H+-Motive Energetics.</title>
        <authorList>
            <person name="Ravin N.V."/>
            <person name="Muntyan M.S."/>
            <person name="Smolyakov D.D."/>
            <person name="Rudenko T.S."/>
            <person name="Beletsky A.V."/>
            <person name="Mardanov A.V."/>
            <person name="Grabovich M.Y."/>
        </authorList>
    </citation>
    <scope>NUCLEOTIDE SEQUENCE</scope>
    <source>
        <strain evidence="2">GKL-02</strain>
    </source>
</reference>
<dbReference type="Pfam" id="PF08011">
    <property type="entry name" value="PDDEXK_9"/>
    <property type="match status" value="1"/>
</dbReference>
<sequence>MSSNLTTTMQRKRLPIGIQTFSEIRYDNHYYVDKTHLAVKLAQEGKHYFLSRPRRFGKSLFLDTLKELFEGNEPLFQGLAAHAQWDWSVKYPVLRFSFGAGNYARADQLPKIMSEQLRVLETQYALNNVNETASGRFSALIRHLHQQAGKPVVILIDEYDKPILDALQHPEVARVNRDFLRGFYGNLKDYDAHIKFSFLTGVSKFSKVSLFSGLNNLYDLTLIPDYATICGYTDRDLDSVFAPELPGLDRNAIREWYNGYHWMGEGVYNPFDILQLFKNRLFRSYWFETGTPTFLLDLLFQRQVPSLKLGEMLSSSSMLSSFDVDDITTEALLFQTGYLTILKEEHVGGQYFYTLGYPNREVYQSLNESLLSVLVKDKSKQAVQSLQLYRLLEANDFAGLKQLFHAFFASIPYHWYSNNDIQNYEGYYASVFYSYFAALGLDVTLEDITNLGRIDMTLKFNQQVYIFEFKVVEIAPEGNALQQIKDKAYADKYRGLQQPIHLLGVEFSKTSRNIVGFEVELFVSA</sequence>
<dbReference type="InterPro" id="IPR027417">
    <property type="entry name" value="P-loop_NTPase"/>
</dbReference>
<protein>
    <submittedName>
        <fullName evidence="2">ATP-binding protein</fullName>
    </submittedName>
</protein>